<gene>
    <name evidence="2" type="ORF">F5891DRAFT_946951</name>
</gene>
<name>A0AAD4HQ77_9AGAM</name>
<comment type="caution">
    <text evidence="2">The sequence shown here is derived from an EMBL/GenBank/DDBJ whole genome shotgun (WGS) entry which is preliminary data.</text>
</comment>
<dbReference type="Proteomes" id="UP001195769">
    <property type="component" value="Unassembled WGS sequence"/>
</dbReference>
<dbReference type="AlphaFoldDB" id="A0AAD4HQ77"/>
<sequence length="415" mass="47315">MVPEANNLLWAARNPSRPVLVPRAPLNVMQKGHSNVQRASRKISAQQRKEAEDALHMAIQKALSEHEEKTNHLAIEHGITVEKVKKLMGGERHYKGNQNAQLANALVHAKAQEVNADQPRCTKYSLNKICEMVKDDEDMQNLNHVDRREYIQKLNEHRVLQHMSIHATNTVAAHNVQSTLDTIFKMLDNLAVRTGIYACLFASCGHVYDTAEATWFRTDNIMDFWEDVVQMEADEITQKLEQWACMTGLDERETVQNMQCVCTRLLNSGLRTIVKRRDIHINYTNFDTAIKEKLGINLRGWPEDMAFQSPTSINDLNALLKLRNSLKDSSCRWFHMSPHQREEYNLQLTACRKKGEVIGKPWKKCSDAGVPRKCKGKENKCQSKRVRGSGSSVQAPKSAEFVDSSDEEYTSEDEA</sequence>
<reference evidence="2" key="1">
    <citation type="journal article" date="2020" name="New Phytol.">
        <title>Comparative genomics reveals dynamic genome evolution in host specialist ectomycorrhizal fungi.</title>
        <authorList>
            <person name="Lofgren L.A."/>
            <person name="Nguyen N.H."/>
            <person name="Vilgalys R."/>
            <person name="Ruytinx J."/>
            <person name="Liao H.L."/>
            <person name="Branco S."/>
            <person name="Kuo A."/>
            <person name="LaButti K."/>
            <person name="Lipzen A."/>
            <person name="Andreopoulos W."/>
            <person name="Pangilinan J."/>
            <person name="Riley R."/>
            <person name="Hundley H."/>
            <person name="Na H."/>
            <person name="Barry K."/>
            <person name="Grigoriev I.V."/>
            <person name="Stajich J.E."/>
            <person name="Kennedy P.G."/>
        </authorList>
    </citation>
    <scope>NUCLEOTIDE SEQUENCE</scope>
    <source>
        <strain evidence="2">FC203</strain>
    </source>
</reference>
<evidence type="ECO:0000313" key="3">
    <source>
        <dbReference type="Proteomes" id="UP001195769"/>
    </source>
</evidence>
<accession>A0AAD4HQ77</accession>
<evidence type="ECO:0000256" key="1">
    <source>
        <dbReference type="SAM" id="MobiDB-lite"/>
    </source>
</evidence>
<keyword evidence="3" id="KW-1185">Reference proteome</keyword>
<feature type="compositionally biased region" description="Acidic residues" evidence="1">
    <location>
        <begin position="403"/>
        <end position="415"/>
    </location>
</feature>
<dbReference type="EMBL" id="JABBWK010000012">
    <property type="protein sequence ID" value="KAG1903494.1"/>
    <property type="molecule type" value="Genomic_DNA"/>
</dbReference>
<proteinExistence type="predicted"/>
<evidence type="ECO:0000313" key="2">
    <source>
        <dbReference type="EMBL" id="KAG1903494.1"/>
    </source>
</evidence>
<protein>
    <submittedName>
        <fullName evidence="2">Uncharacterized protein</fullName>
    </submittedName>
</protein>
<dbReference type="GeneID" id="64669002"/>
<dbReference type="RefSeq" id="XP_041229069.1">
    <property type="nucleotide sequence ID" value="XM_041374704.1"/>
</dbReference>
<feature type="region of interest" description="Disordered" evidence="1">
    <location>
        <begin position="373"/>
        <end position="415"/>
    </location>
</feature>
<organism evidence="2 3">
    <name type="scientific">Suillus fuscotomentosus</name>
    <dbReference type="NCBI Taxonomy" id="1912939"/>
    <lineage>
        <taxon>Eukaryota</taxon>
        <taxon>Fungi</taxon>
        <taxon>Dikarya</taxon>
        <taxon>Basidiomycota</taxon>
        <taxon>Agaricomycotina</taxon>
        <taxon>Agaricomycetes</taxon>
        <taxon>Agaricomycetidae</taxon>
        <taxon>Boletales</taxon>
        <taxon>Suillineae</taxon>
        <taxon>Suillaceae</taxon>
        <taxon>Suillus</taxon>
    </lineage>
</organism>